<evidence type="ECO:0000256" key="5">
    <source>
        <dbReference type="ARBA" id="ARBA00004074"/>
    </source>
</evidence>
<comment type="cofactor">
    <cofactor evidence="4">
        <name>Mg(2+)</name>
        <dbReference type="ChEBI" id="CHEBI:18420"/>
    </cofactor>
</comment>
<organism evidence="16">
    <name type="scientific">Hirondellea gigas</name>
    <dbReference type="NCBI Taxonomy" id="1518452"/>
    <lineage>
        <taxon>Eukaryota</taxon>
        <taxon>Metazoa</taxon>
        <taxon>Ecdysozoa</taxon>
        <taxon>Arthropoda</taxon>
        <taxon>Crustacea</taxon>
        <taxon>Multicrustacea</taxon>
        <taxon>Malacostraca</taxon>
        <taxon>Eumalacostraca</taxon>
        <taxon>Peracarida</taxon>
        <taxon>Amphipoda</taxon>
        <taxon>Amphilochidea</taxon>
        <taxon>Lysianassida</taxon>
        <taxon>Lysianassidira</taxon>
        <taxon>Lysianassoidea</taxon>
        <taxon>Lysianassidae</taxon>
        <taxon>Hirondellea</taxon>
    </lineage>
</organism>
<reference evidence="17" key="1">
    <citation type="submission" date="2017-11" db="EMBL/GenBank/DDBJ databases">
        <title>The sensing device of the deep-sea amphipod.</title>
        <authorList>
            <person name="Kobayashi H."/>
            <person name="Nagahama T."/>
            <person name="Arai W."/>
            <person name="Sasagawa Y."/>
            <person name="Umeda M."/>
            <person name="Hayashi T."/>
            <person name="Nikaido I."/>
            <person name="Watanabe H."/>
            <person name="Oguri K."/>
            <person name="Kitazato H."/>
            <person name="Fujioka K."/>
            <person name="Kido Y."/>
            <person name="Takami H."/>
        </authorList>
    </citation>
    <scope>NUCLEOTIDE SEQUENCE</scope>
    <source>
        <tissue evidence="17">Whole body</tissue>
    </source>
</reference>
<evidence type="ECO:0000256" key="6">
    <source>
        <dbReference type="ARBA" id="ARBA00009999"/>
    </source>
</evidence>
<dbReference type="SMART" id="SM00471">
    <property type="entry name" value="HDc"/>
    <property type="match status" value="1"/>
</dbReference>
<evidence type="ECO:0000256" key="9">
    <source>
        <dbReference type="ARBA" id="ARBA00015933"/>
    </source>
</evidence>
<comment type="cofactor">
    <cofactor evidence="2">
        <name>Mn(2+)</name>
        <dbReference type="ChEBI" id="CHEBI:29035"/>
    </cofactor>
</comment>
<name>A0A2P2I2E4_9CRUS</name>
<dbReference type="PANTHER" id="PTHR11845:SF13">
    <property type="entry name" value="5'-DEOXYNUCLEOTIDASE HDDC2"/>
    <property type="match status" value="1"/>
</dbReference>
<keyword evidence="11" id="KW-0378">Hydrolase</keyword>
<dbReference type="EMBL" id="IACF01002518">
    <property type="protein sequence ID" value="LAB68169.1"/>
    <property type="molecule type" value="mRNA"/>
</dbReference>
<comment type="cofactor">
    <cofactor evidence="3">
        <name>Co(2+)</name>
        <dbReference type="ChEBI" id="CHEBI:48828"/>
    </cofactor>
</comment>
<feature type="domain" description="HD/PDEase" evidence="15">
    <location>
        <begin position="35"/>
        <end position="151"/>
    </location>
</feature>
<evidence type="ECO:0000313" key="17">
    <source>
        <dbReference type="EMBL" id="LAC22018.1"/>
    </source>
</evidence>
<dbReference type="GO" id="GO:0002953">
    <property type="term" value="F:5'-deoxynucleotidase activity"/>
    <property type="evidence" value="ECO:0007669"/>
    <property type="project" value="UniProtKB-EC"/>
</dbReference>
<comment type="subunit">
    <text evidence="7">Homodimer.</text>
</comment>
<evidence type="ECO:0000313" key="16">
    <source>
        <dbReference type="EMBL" id="LAB68169.1"/>
    </source>
</evidence>
<dbReference type="GO" id="GO:0005737">
    <property type="term" value="C:cytoplasm"/>
    <property type="evidence" value="ECO:0007669"/>
    <property type="project" value="TreeGrafter"/>
</dbReference>
<dbReference type="PANTHER" id="PTHR11845">
    <property type="entry name" value="5'-DEOXYNUCLEOTIDASE HDDC2"/>
    <property type="match status" value="1"/>
</dbReference>
<evidence type="ECO:0000256" key="10">
    <source>
        <dbReference type="ARBA" id="ARBA00022723"/>
    </source>
</evidence>
<dbReference type="EMBL" id="IACT01002757">
    <property type="protein sequence ID" value="LAC22018.1"/>
    <property type="molecule type" value="mRNA"/>
</dbReference>
<dbReference type="Pfam" id="PF13023">
    <property type="entry name" value="HD_3"/>
    <property type="match status" value="1"/>
</dbReference>
<dbReference type="EC" id="3.1.3.89" evidence="8"/>
<dbReference type="GO" id="GO:0009159">
    <property type="term" value="P:deoxyribonucleoside monophosphate catabolic process"/>
    <property type="evidence" value="ECO:0007669"/>
    <property type="project" value="UniProtKB-ARBA"/>
</dbReference>
<dbReference type="FunFam" id="1.10.3210.10:FF:000011">
    <property type="entry name" value="HD domain-containing protein 2"/>
    <property type="match status" value="1"/>
</dbReference>
<feature type="compositionally biased region" description="Polar residues" evidence="14">
    <location>
        <begin position="191"/>
        <end position="201"/>
    </location>
</feature>
<reference evidence="16" key="2">
    <citation type="journal article" date="2018" name="Biosci. Biotechnol. Biochem.">
        <title>Polysaccharide hydrolase of the hadal zone amphipods Hirondellea gigas.</title>
        <authorList>
            <person name="Kobayashi H."/>
            <person name="Nagahama T."/>
            <person name="Arai W."/>
            <person name="Sasagawa Y."/>
            <person name="Umeda M."/>
            <person name="Hayashi T."/>
            <person name="Nikaido I."/>
            <person name="Watanabe H."/>
            <person name="Oguri K."/>
            <person name="Kitazato H."/>
            <person name="Fujioka K."/>
            <person name="Kido Y."/>
            <person name="Takami H."/>
        </authorList>
    </citation>
    <scope>NUCLEOTIDE SEQUENCE</scope>
    <source>
        <tissue evidence="16">Whole body</tissue>
    </source>
</reference>
<evidence type="ECO:0000256" key="13">
    <source>
        <dbReference type="ARBA" id="ARBA00032735"/>
    </source>
</evidence>
<feature type="region of interest" description="Disordered" evidence="14">
    <location>
        <begin position="191"/>
        <end position="211"/>
    </location>
</feature>
<keyword evidence="10" id="KW-0479">Metal-binding</keyword>
<evidence type="ECO:0000256" key="8">
    <source>
        <dbReference type="ARBA" id="ARBA00012964"/>
    </source>
</evidence>
<dbReference type="InterPro" id="IPR003607">
    <property type="entry name" value="HD/PDEase_dom"/>
</dbReference>
<dbReference type="InterPro" id="IPR039356">
    <property type="entry name" value="YfbR/HDDC2"/>
</dbReference>
<evidence type="ECO:0000256" key="7">
    <source>
        <dbReference type="ARBA" id="ARBA00011738"/>
    </source>
</evidence>
<evidence type="ECO:0000256" key="3">
    <source>
        <dbReference type="ARBA" id="ARBA00001941"/>
    </source>
</evidence>
<keyword evidence="12" id="KW-0460">Magnesium</keyword>
<evidence type="ECO:0000256" key="14">
    <source>
        <dbReference type="SAM" id="MobiDB-lite"/>
    </source>
</evidence>
<dbReference type="GO" id="GO:0046872">
    <property type="term" value="F:metal ion binding"/>
    <property type="evidence" value="ECO:0007669"/>
    <property type="project" value="UniProtKB-KW"/>
</dbReference>
<evidence type="ECO:0000256" key="1">
    <source>
        <dbReference type="ARBA" id="ARBA00001638"/>
    </source>
</evidence>
<dbReference type="InterPro" id="IPR006674">
    <property type="entry name" value="HD_domain"/>
</dbReference>
<evidence type="ECO:0000256" key="4">
    <source>
        <dbReference type="ARBA" id="ARBA00001946"/>
    </source>
</evidence>
<sequence>MASAGSPKCCLELLKNVGKLKHLKRTGWVMRKVPNPETVSGHMYRMSIAAMMFDHSDNVDTNRVLRMCLVHDMAESIVGDITPHCGVTQQDKHEQELTAMTRLAELPAHSSGQEMLTLFKEYEDQSTPEAHVVKDLDRFDMILQAFEYEISENKPGWLDEFFTSTEGKFKHPRVVKWVQELYRQRHEFITSSNESQATSNAGAVPDTAPGS</sequence>
<dbReference type="SUPFAM" id="SSF109604">
    <property type="entry name" value="HD-domain/PDEase-like"/>
    <property type="match status" value="1"/>
</dbReference>
<dbReference type="Gene3D" id="1.10.3210.10">
    <property type="entry name" value="Hypothetical protein af1432"/>
    <property type="match status" value="1"/>
</dbReference>
<evidence type="ECO:0000256" key="2">
    <source>
        <dbReference type="ARBA" id="ARBA00001936"/>
    </source>
</evidence>
<protein>
    <recommendedName>
        <fullName evidence="9">5'-deoxynucleotidase HDDC2</fullName>
        <ecNumber evidence="8">3.1.3.89</ecNumber>
    </recommendedName>
    <alternativeName>
        <fullName evidence="13">HD domain-containing protein 2</fullName>
    </alternativeName>
</protein>
<comment type="similarity">
    <text evidence="6">Belongs to the HDDC2 family.</text>
</comment>
<proteinExistence type="evidence at transcript level"/>
<comment type="catalytic activity">
    <reaction evidence="1">
        <text>a 2'-deoxyribonucleoside 5'-phosphate + H2O = a 2'-deoxyribonucleoside + phosphate</text>
        <dbReference type="Rhea" id="RHEA:36167"/>
        <dbReference type="ChEBI" id="CHEBI:15377"/>
        <dbReference type="ChEBI" id="CHEBI:18274"/>
        <dbReference type="ChEBI" id="CHEBI:43474"/>
        <dbReference type="ChEBI" id="CHEBI:65317"/>
        <dbReference type="EC" id="3.1.3.89"/>
    </reaction>
</comment>
<comment type="function">
    <text evidence="5">Catalyzes the dephosphorylation of the nucleoside 5'-monophosphates deoxyadenosine monophosphate (dAMP), deoxycytidine monophosphate (dCMP), deoxyguanosine monophosphate (dGMP) and deoxythymidine monophosphate (dTMP).</text>
</comment>
<dbReference type="AlphaFoldDB" id="A0A2P2I2E4"/>
<accession>A0A2P2I2E4</accession>
<evidence type="ECO:0000256" key="12">
    <source>
        <dbReference type="ARBA" id="ARBA00022842"/>
    </source>
</evidence>
<evidence type="ECO:0000259" key="15">
    <source>
        <dbReference type="SMART" id="SM00471"/>
    </source>
</evidence>
<evidence type="ECO:0000256" key="11">
    <source>
        <dbReference type="ARBA" id="ARBA00022801"/>
    </source>
</evidence>